<evidence type="ECO:0000256" key="1">
    <source>
        <dbReference type="ARBA" id="ARBA00023267"/>
    </source>
</evidence>
<evidence type="ECO:0000259" key="3">
    <source>
        <dbReference type="Pfam" id="PF02237"/>
    </source>
</evidence>
<feature type="domain" description="Biotin protein ligase C-terminal" evidence="3">
    <location>
        <begin position="124"/>
        <end position="169"/>
    </location>
</feature>
<keyword evidence="1" id="KW-0092">Biotin</keyword>
<evidence type="ECO:0000313" key="6">
    <source>
        <dbReference type="Proteomes" id="UP000248326"/>
    </source>
</evidence>
<comment type="caution">
    <text evidence="5">The sequence shown here is derived from an EMBL/GenBank/DDBJ whole genome shotgun (WGS) entry which is preliminary data.</text>
</comment>
<dbReference type="InterPro" id="IPR004143">
    <property type="entry name" value="BPL_LPL_catalytic"/>
</dbReference>
<dbReference type="SUPFAM" id="SSF50037">
    <property type="entry name" value="C-terminal domain of transcriptional repressors"/>
    <property type="match status" value="1"/>
</dbReference>
<dbReference type="PANTHER" id="PTHR12835">
    <property type="entry name" value="BIOTIN PROTEIN LIGASE"/>
    <property type="match status" value="1"/>
</dbReference>
<proteinExistence type="predicted"/>
<dbReference type="SUPFAM" id="SSF55681">
    <property type="entry name" value="Class II aaRS and biotin synthetases"/>
    <property type="match status" value="1"/>
</dbReference>
<gene>
    <name evidence="5" type="ORF">DES52_12913</name>
</gene>
<evidence type="ECO:0000256" key="2">
    <source>
        <dbReference type="ARBA" id="ARBA00024227"/>
    </source>
</evidence>
<dbReference type="Gene3D" id="3.30.930.10">
    <property type="entry name" value="Bira Bifunctional Protein, Domain 2"/>
    <property type="match status" value="1"/>
</dbReference>
<dbReference type="Pfam" id="PF02237">
    <property type="entry name" value="BPL_C"/>
    <property type="match status" value="1"/>
</dbReference>
<dbReference type="Pfam" id="PF03099">
    <property type="entry name" value="BPL_LplA_LipB"/>
    <property type="match status" value="1"/>
</dbReference>
<accession>A0A318S503</accession>
<keyword evidence="5" id="KW-0436">Ligase</keyword>
<protein>
    <recommendedName>
        <fullName evidence="2">biotin--[biotin carboxyl-carrier protein] ligase</fullName>
        <ecNumber evidence="2">6.3.4.15</ecNumber>
    </recommendedName>
</protein>
<organism evidence="5 6">
    <name type="scientific">Deinococcus yavapaiensis KR-236</name>
    <dbReference type="NCBI Taxonomy" id="694435"/>
    <lineage>
        <taxon>Bacteria</taxon>
        <taxon>Thermotogati</taxon>
        <taxon>Deinococcota</taxon>
        <taxon>Deinococci</taxon>
        <taxon>Deinococcales</taxon>
        <taxon>Deinococcaceae</taxon>
        <taxon>Deinococcus</taxon>
    </lineage>
</organism>
<dbReference type="PANTHER" id="PTHR12835:SF5">
    <property type="entry name" value="BIOTIN--PROTEIN LIGASE"/>
    <property type="match status" value="1"/>
</dbReference>
<dbReference type="AlphaFoldDB" id="A0A318S503"/>
<sequence length="189" mass="19713">MFSVQLGAFPNVSSLALAPLAVAVALRSACGVGGLKWPNDLLAPDGRKLAGILLEADVRGGQVRAAVLGVGVNVSGAPEGAASLVEFRAVHRPTLLRDLLWQIEVWLSAPPARVLDAWRSFSVTLNREVHVRARHGDVVGVARDVAADGALLVEVEDKLVRVEAGDVALIGTVASEANEFSNRTTGGAI</sequence>
<dbReference type="Proteomes" id="UP000248326">
    <property type="component" value="Unassembled WGS sequence"/>
</dbReference>
<dbReference type="Gene3D" id="2.30.30.100">
    <property type="match status" value="1"/>
</dbReference>
<evidence type="ECO:0000259" key="4">
    <source>
        <dbReference type="Pfam" id="PF03099"/>
    </source>
</evidence>
<reference evidence="5 6" key="1">
    <citation type="submission" date="2018-06" db="EMBL/GenBank/DDBJ databases">
        <title>Genomic Encyclopedia of Type Strains, Phase IV (KMG-IV): sequencing the most valuable type-strain genomes for metagenomic binning, comparative biology and taxonomic classification.</title>
        <authorList>
            <person name="Goeker M."/>
        </authorList>
    </citation>
    <scope>NUCLEOTIDE SEQUENCE [LARGE SCALE GENOMIC DNA]</scope>
    <source>
        <strain evidence="5 6">DSM 18048</strain>
    </source>
</reference>
<evidence type="ECO:0000313" key="5">
    <source>
        <dbReference type="EMBL" id="PYE48394.1"/>
    </source>
</evidence>
<feature type="domain" description="BPL/LPL catalytic" evidence="4">
    <location>
        <begin position="35"/>
        <end position="73"/>
    </location>
</feature>
<dbReference type="EMBL" id="QJSX01000029">
    <property type="protein sequence ID" value="PYE48394.1"/>
    <property type="molecule type" value="Genomic_DNA"/>
</dbReference>
<dbReference type="InterPro" id="IPR003142">
    <property type="entry name" value="BPL_C"/>
</dbReference>
<dbReference type="InterPro" id="IPR008988">
    <property type="entry name" value="Transcriptional_repressor_C"/>
</dbReference>
<dbReference type="GO" id="GO:0004077">
    <property type="term" value="F:biotin--[biotin carboxyl-carrier protein] ligase activity"/>
    <property type="evidence" value="ECO:0007669"/>
    <property type="project" value="UniProtKB-EC"/>
</dbReference>
<name>A0A318S503_9DEIO</name>
<dbReference type="InterPro" id="IPR045864">
    <property type="entry name" value="aa-tRNA-synth_II/BPL/LPL"/>
</dbReference>
<keyword evidence="6" id="KW-1185">Reference proteome</keyword>
<dbReference type="EC" id="6.3.4.15" evidence="2"/>
<dbReference type="GO" id="GO:0005737">
    <property type="term" value="C:cytoplasm"/>
    <property type="evidence" value="ECO:0007669"/>
    <property type="project" value="TreeGrafter"/>
</dbReference>